<dbReference type="InterPro" id="IPR027417">
    <property type="entry name" value="P-loop_NTPase"/>
</dbReference>
<evidence type="ECO:0000313" key="5">
    <source>
        <dbReference type="EMBL" id="RCX19150.1"/>
    </source>
</evidence>
<dbReference type="CDD" id="cd03293">
    <property type="entry name" value="ABC_NrtD_SsuB_transporters"/>
    <property type="match status" value="1"/>
</dbReference>
<evidence type="ECO:0000256" key="2">
    <source>
        <dbReference type="ARBA" id="ARBA00022741"/>
    </source>
</evidence>
<dbReference type="PANTHER" id="PTHR42788">
    <property type="entry name" value="TAURINE IMPORT ATP-BINDING PROTEIN-RELATED"/>
    <property type="match status" value="1"/>
</dbReference>
<dbReference type="SMART" id="SM00382">
    <property type="entry name" value="AAA"/>
    <property type="match status" value="1"/>
</dbReference>
<keyword evidence="2" id="KW-0547">Nucleotide-binding</keyword>
<comment type="caution">
    <text evidence="5">The sequence shown here is derived from an EMBL/GenBank/DDBJ whole genome shotgun (WGS) entry which is preliminary data.</text>
</comment>
<organism evidence="5 6">
    <name type="scientific">Fontibacillus phaseoli</name>
    <dbReference type="NCBI Taxonomy" id="1416533"/>
    <lineage>
        <taxon>Bacteria</taxon>
        <taxon>Bacillati</taxon>
        <taxon>Bacillota</taxon>
        <taxon>Bacilli</taxon>
        <taxon>Bacillales</taxon>
        <taxon>Paenibacillaceae</taxon>
        <taxon>Fontibacillus</taxon>
    </lineage>
</organism>
<dbReference type="InterPro" id="IPR003439">
    <property type="entry name" value="ABC_transporter-like_ATP-bd"/>
</dbReference>
<evidence type="ECO:0000259" key="4">
    <source>
        <dbReference type="PROSITE" id="PS50893"/>
    </source>
</evidence>
<accession>A0A369BC84</accession>
<name>A0A369BC84_9BACL</name>
<evidence type="ECO:0000256" key="1">
    <source>
        <dbReference type="ARBA" id="ARBA00022448"/>
    </source>
</evidence>
<dbReference type="GO" id="GO:0016887">
    <property type="term" value="F:ATP hydrolysis activity"/>
    <property type="evidence" value="ECO:0007669"/>
    <property type="project" value="InterPro"/>
</dbReference>
<feature type="domain" description="ABC transporter" evidence="4">
    <location>
        <begin position="7"/>
        <end position="239"/>
    </location>
</feature>
<dbReference type="AlphaFoldDB" id="A0A369BC84"/>
<proteinExistence type="predicted"/>
<keyword evidence="3" id="KW-0067">ATP-binding</keyword>
<dbReference type="Gene3D" id="3.40.50.300">
    <property type="entry name" value="P-loop containing nucleotide triphosphate hydrolases"/>
    <property type="match status" value="1"/>
</dbReference>
<dbReference type="EMBL" id="QPJW01000005">
    <property type="protein sequence ID" value="RCX19150.1"/>
    <property type="molecule type" value="Genomic_DNA"/>
</dbReference>
<dbReference type="Pfam" id="PF00005">
    <property type="entry name" value="ABC_tran"/>
    <property type="match status" value="1"/>
</dbReference>
<dbReference type="Proteomes" id="UP000253090">
    <property type="component" value="Unassembled WGS sequence"/>
</dbReference>
<dbReference type="InterPro" id="IPR050166">
    <property type="entry name" value="ABC_transporter_ATP-bind"/>
</dbReference>
<reference evidence="5 6" key="1">
    <citation type="submission" date="2018-07" db="EMBL/GenBank/DDBJ databases">
        <title>Genomic Encyclopedia of Type Strains, Phase III (KMG-III): the genomes of soil and plant-associated and newly described type strains.</title>
        <authorList>
            <person name="Whitman W."/>
        </authorList>
    </citation>
    <scope>NUCLEOTIDE SEQUENCE [LARGE SCALE GENOMIC DNA]</scope>
    <source>
        <strain evidence="5 6">CECT 8333</strain>
    </source>
</reference>
<dbReference type="PROSITE" id="PS50893">
    <property type="entry name" value="ABC_TRANSPORTER_2"/>
    <property type="match status" value="1"/>
</dbReference>
<dbReference type="GO" id="GO:0005524">
    <property type="term" value="F:ATP binding"/>
    <property type="evidence" value="ECO:0007669"/>
    <property type="project" value="UniProtKB-KW"/>
</dbReference>
<sequence>MMNAYKMELENVSKTYLGADGKPVNALGPIHMQIPNHRFISIVGPSGCGKSTLFNIISGLVETSEGAIYVGGNRVDGLTGITGYMLQKDLLLPWRTILDNVILGLEIEGVPKKEAKAKALPLLYKYGLKGFEHHYPAQLSGGMRQRAALLRTIMYDREIILLDEPFGALDAQTRAMMQEWLLDLWDDFQKTILFVTHDMEEAIYLSDEVYIMTSRPGTIKRHLMIDLPRPRKPQIITSPQFIELKEEALRTLSEETMRAYQQEAAG</sequence>
<dbReference type="PROSITE" id="PS00211">
    <property type="entry name" value="ABC_TRANSPORTER_1"/>
    <property type="match status" value="1"/>
</dbReference>
<keyword evidence="1" id="KW-0813">Transport</keyword>
<keyword evidence="6" id="KW-1185">Reference proteome</keyword>
<dbReference type="PANTHER" id="PTHR42788:SF2">
    <property type="entry name" value="ABC TRANSPORTER ATP-BINDING PROTEIN"/>
    <property type="match status" value="1"/>
</dbReference>
<evidence type="ECO:0000256" key="3">
    <source>
        <dbReference type="ARBA" id="ARBA00022840"/>
    </source>
</evidence>
<dbReference type="SUPFAM" id="SSF52540">
    <property type="entry name" value="P-loop containing nucleoside triphosphate hydrolases"/>
    <property type="match status" value="1"/>
</dbReference>
<evidence type="ECO:0000313" key="6">
    <source>
        <dbReference type="Proteomes" id="UP000253090"/>
    </source>
</evidence>
<dbReference type="InterPro" id="IPR017871">
    <property type="entry name" value="ABC_transporter-like_CS"/>
</dbReference>
<protein>
    <submittedName>
        <fullName evidence="5">ABC-type nitrate/sulfonate/bicarbonate transport system ATPase subunit</fullName>
    </submittedName>
</protein>
<dbReference type="InterPro" id="IPR003593">
    <property type="entry name" value="AAA+_ATPase"/>
</dbReference>
<gene>
    <name evidence="5" type="ORF">DFP94_105167</name>
</gene>